<feature type="signal peptide" evidence="1">
    <location>
        <begin position="1"/>
        <end position="26"/>
    </location>
</feature>
<protein>
    <submittedName>
        <fullName evidence="2">Uncharacterized protein</fullName>
    </submittedName>
</protein>
<evidence type="ECO:0000313" key="2">
    <source>
        <dbReference type="EMBL" id="CAH2069755.1"/>
    </source>
</evidence>
<feature type="chain" id="PRO_5043728875" evidence="1">
    <location>
        <begin position="27"/>
        <end position="90"/>
    </location>
</feature>
<dbReference type="EMBL" id="OU466862">
    <property type="protein sequence ID" value="CAH2069755.1"/>
    <property type="molecule type" value="Genomic_DNA"/>
</dbReference>
<dbReference type="AlphaFoldDB" id="A0AAU9SJW5"/>
<organism evidence="2 3">
    <name type="scientific">Thlaspi arvense</name>
    <name type="common">Field penny-cress</name>
    <dbReference type="NCBI Taxonomy" id="13288"/>
    <lineage>
        <taxon>Eukaryota</taxon>
        <taxon>Viridiplantae</taxon>
        <taxon>Streptophyta</taxon>
        <taxon>Embryophyta</taxon>
        <taxon>Tracheophyta</taxon>
        <taxon>Spermatophyta</taxon>
        <taxon>Magnoliopsida</taxon>
        <taxon>eudicotyledons</taxon>
        <taxon>Gunneridae</taxon>
        <taxon>Pentapetalae</taxon>
        <taxon>rosids</taxon>
        <taxon>malvids</taxon>
        <taxon>Brassicales</taxon>
        <taxon>Brassicaceae</taxon>
        <taxon>Thlaspideae</taxon>
        <taxon>Thlaspi</taxon>
    </lineage>
</organism>
<evidence type="ECO:0000313" key="3">
    <source>
        <dbReference type="Proteomes" id="UP000836841"/>
    </source>
</evidence>
<reference evidence="2 3" key="1">
    <citation type="submission" date="2022-03" db="EMBL/GenBank/DDBJ databases">
        <authorList>
            <person name="Nunn A."/>
            <person name="Chopra R."/>
            <person name="Nunn A."/>
            <person name="Contreras Garrido A."/>
        </authorList>
    </citation>
    <scope>NUCLEOTIDE SEQUENCE [LARGE SCALE GENOMIC DNA]</scope>
</reference>
<evidence type="ECO:0000256" key="1">
    <source>
        <dbReference type="SAM" id="SignalP"/>
    </source>
</evidence>
<keyword evidence="1" id="KW-0732">Signal</keyword>
<proteinExistence type="predicted"/>
<name>A0AAU9SJW5_THLAR</name>
<dbReference type="Proteomes" id="UP000836841">
    <property type="component" value="Chromosome 6"/>
</dbReference>
<sequence length="90" mass="9941">MTKISFYLAISACVCILLILSPGLLAMPPRKQCECMSPIHCNCSPPPQPRVVNRLRRSVGPPCSTDADCNHFCRPKKGVCNIDFETCSCR</sequence>
<gene>
    <name evidence="2" type="ORF">TAV2_LOCUS21370</name>
</gene>
<keyword evidence="3" id="KW-1185">Reference proteome</keyword>
<accession>A0AAU9SJW5</accession>